<evidence type="ECO:0000256" key="4">
    <source>
        <dbReference type="ARBA" id="ARBA00022727"/>
    </source>
</evidence>
<comment type="caution">
    <text evidence="12">The sequence shown here is derived from an EMBL/GenBank/DDBJ whole genome shotgun (WGS) entry which is preliminary data.</text>
</comment>
<dbReference type="PROSITE" id="PS51747">
    <property type="entry name" value="CYT_DCMP_DEAMINASES_2"/>
    <property type="match status" value="1"/>
</dbReference>
<organism evidence="12 13">
    <name type="scientific">Fasciola hepatica</name>
    <name type="common">Liver fluke</name>
    <dbReference type="NCBI Taxonomy" id="6192"/>
    <lineage>
        <taxon>Eukaryota</taxon>
        <taxon>Metazoa</taxon>
        <taxon>Spiralia</taxon>
        <taxon>Lophotrochozoa</taxon>
        <taxon>Platyhelminthes</taxon>
        <taxon>Trematoda</taxon>
        <taxon>Digenea</taxon>
        <taxon>Plagiorchiida</taxon>
        <taxon>Echinostomata</taxon>
        <taxon>Echinostomatoidea</taxon>
        <taxon>Fasciolidae</taxon>
        <taxon>Fasciola</taxon>
    </lineage>
</organism>
<dbReference type="FunFam" id="3.40.140.10:FF:000021">
    <property type="entry name" value="Deoxycytidylate deaminase"/>
    <property type="match status" value="1"/>
</dbReference>
<feature type="binding site" evidence="10">
    <location>
        <position position="114"/>
    </location>
    <ligand>
        <name>Zn(2+)</name>
        <dbReference type="ChEBI" id="CHEBI:29105"/>
        <note>catalytic</note>
    </ligand>
</feature>
<dbReference type="InterPro" id="IPR035105">
    <property type="entry name" value="Deoxycytidylate_deaminase_dom"/>
</dbReference>
<gene>
    <name evidence="12" type="ORF">D915_009250</name>
</gene>
<evidence type="ECO:0000256" key="10">
    <source>
        <dbReference type="PIRSR" id="PIRSR006019-2"/>
    </source>
</evidence>
<dbReference type="EMBL" id="JXXN02005652">
    <property type="protein sequence ID" value="THD19761.1"/>
    <property type="molecule type" value="Genomic_DNA"/>
</dbReference>
<dbReference type="InterPro" id="IPR015517">
    <property type="entry name" value="dCMP_deaminase-rel"/>
</dbReference>
<evidence type="ECO:0000256" key="1">
    <source>
        <dbReference type="ARBA" id="ARBA00001947"/>
    </source>
</evidence>
<evidence type="ECO:0000256" key="3">
    <source>
        <dbReference type="ARBA" id="ARBA00022723"/>
    </source>
</evidence>
<evidence type="ECO:0000313" key="12">
    <source>
        <dbReference type="EMBL" id="THD19761.1"/>
    </source>
</evidence>
<feature type="binding site" evidence="10">
    <location>
        <position position="111"/>
    </location>
    <ligand>
        <name>Zn(2+)</name>
        <dbReference type="ChEBI" id="CHEBI:29105"/>
        <note>catalytic</note>
    </ligand>
</feature>
<evidence type="ECO:0000256" key="2">
    <source>
        <dbReference type="ARBA" id="ARBA00006576"/>
    </source>
</evidence>
<keyword evidence="3 10" id="KW-0479">Metal-binding</keyword>
<reference evidence="12" key="1">
    <citation type="submission" date="2019-03" db="EMBL/GenBank/DDBJ databases">
        <title>Improved annotation for the trematode Fasciola hepatica.</title>
        <authorList>
            <person name="Choi Y.-J."/>
            <person name="Martin J."/>
            <person name="Mitreva M."/>
        </authorList>
    </citation>
    <scope>NUCLEOTIDE SEQUENCE [LARGE SCALE GENOMIC DNA]</scope>
</reference>
<dbReference type="GO" id="GO:0006220">
    <property type="term" value="P:pyrimidine nucleotide metabolic process"/>
    <property type="evidence" value="ECO:0007669"/>
    <property type="project" value="InterPro"/>
</dbReference>
<comment type="similarity">
    <text evidence="2">Belongs to the cytidine and deoxycytidylate deaminase family.</text>
</comment>
<name>A0A4E0R2V0_FASHE</name>
<keyword evidence="4" id="KW-0545">Nucleotide biosynthesis</keyword>
<sequence>MDATQLSKKRTDYLSWDEYFMSIALLSAMRSKDPVTQVGACIINQDKKIVGIGYNGMPMGLSDDEMPWGKSSDNQLENKYFFVCHAELNAVLNRNHATSTGCTLYATMFPCNECAKVLIQAGIKEVVYFSDKQKGTPTNEASKCMLTKAGIRFRQFQPTARQIKIDLSNLSDDK</sequence>
<dbReference type="GO" id="GO:0009165">
    <property type="term" value="P:nucleotide biosynthetic process"/>
    <property type="evidence" value="ECO:0007669"/>
    <property type="project" value="UniProtKB-KW"/>
</dbReference>
<dbReference type="GO" id="GO:0008270">
    <property type="term" value="F:zinc ion binding"/>
    <property type="evidence" value="ECO:0007669"/>
    <property type="project" value="InterPro"/>
</dbReference>
<evidence type="ECO:0000256" key="7">
    <source>
        <dbReference type="ARBA" id="ARBA00038938"/>
    </source>
</evidence>
<dbReference type="InterPro" id="IPR016193">
    <property type="entry name" value="Cytidine_deaminase-like"/>
</dbReference>
<dbReference type="SUPFAM" id="SSF53927">
    <property type="entry name" value="Cytidine deaminase-like"/>
    <property type="match status" value="1"/>
</dbReference>
<dbReference type="InterPro" id="IPR002125">
    <property type="entry name" value="CMP_dCMP_dom"/>
</dbReference>
<dbReference type="PIRSF" id="PIRSF006019">
    <property type="entry name" value="dCMP_deaminase"/>
    <property type="match status" value="1"/>
</dbReference>
<dbReference type="InterPro" id="IPR016473">
    <property type="entry name" value="dCMP_deaminase"/>
</dbReference>
<evidence type="ECO:0000256" key="5">
    <source>
        <dbReference type="ARBA" id="ARBA00022801"/>
    </source>
</evidence>
<evidence type="ECO:0000313" key="13">
    <source>
        <dbReference type="Proteomes" id="UP000230066"/>
    </source>
</evidence>
<dbReference type="PROSITE" id="PS00903">
    <property type="entry name" value="CYT_DCMP_DEAMINASES_1"/>
    <property type="match status" value="1"/>
</dbReference>
<accession>A0A4E0R2V0</accession>
<dbReference type="InterPro" id="IPR016192">
    <property type="entry name" value="APOBEC/CMP_deaminase_Zn-bd"/>
</dbReference>
<feature type="binding site" evidence="10">
    <location>
        <position position="85"/>
    </location>
    <ligand>
        <name>Zn(2+)</name>
        <dbReference type="ChEBI" id="CHEBI:29105"/>
        <note>catalytic</note>
    </ligand>
</feature>
<evidence type="ECO:0000256" key="9">
    <source>
        <dbReference type="PIRSR" id="PIRSR006019-1"/>
    </source>
</evidence>
<keyword evidence="6 10" id="KW-0862">Zinc</keyword>
<feature type="domain" description="CMP/dCMP-type deaminase" evidence="11">
    <location>
        <begin position="15"/>
        <end position="153"/>
    </location>
</feature>
<dbReference type="AlphaFoldDB" id="A0A4E0R2V0"/>
<keyword evidence="13" id="KW-1185">Reference proteome</keyword>
<dbReference type="GO" id="GO:0004132">
    <property type="term" value="F:dCMP deaminase activity"/>
    <property type="evidence" value="ECO:0007669"/>
    <property type="project" value="UniProtKB-EC"/>
</dbReference>
<protein>
    <recommendedName>
        <fullName evidence="8">dCMP deaminase</fullName>
        <ecNumber evidence="7">3.5.4.12</ecNumber>
    </recommendedName>
    <alternativeName>
        <fullName evidence="8">dCMP deaminase</fullName>
    </alternativeName>
</protein>
<evidence type="ECO:0000259" key="11">
    <source>
        <dbReference type="PROSITE" id="PS51747"/>
    </source>
</evidence>
<comment type="cofactor">
    <cofactor evidence="1 10">
        <name>Zn(2+)</name>
        <dbReference type="ChEBI" id="CHEBI:29105"/>
    </cofactor>
</comment>
<dbReference type="Gene3D" id="3.40.140.10">
    <property type="entry name" value="Cytidine Deaminase, domain 2"/>
    <property type="match status" value="1"/>
</dbReference>
<dbReference type="Proteomes" id="UP000230066">
    <property type="component" value="Unassembled WGS sequence"/>
</dbReference>
<dbReference type="EC" id="3.5.4.12" evidence="7"/>
<evidence type="ECO:0000256" key="8">
    <source>
        <dbReference type="ARBA" id="ARBA00041763"/>
    </source>
</evidence>
<dbReference type="CDD" id="cd01286">
    <property type="entry name" value="deoxycytidylate_deaminase"/>
    <property type="match status" value="1"/>
</dbReference>
<dbReference type="Pfam" id="PF00383">
    <property type="entry name" value="dCMP_cyt_deam_1"/>
    <property type="match status" value="1"/>
</dbReference>
<proteinExistence type="inferred from homology"/>
<keyword evidence="5" id="KW-0378">Hydrolase</keyword>
<feature type="active site" description="Proton donor" evidence="9">
    <location>
        <position position="87"/>
    </location>
</feature>
<dbReference type="GO" id="GO:0005737">
    <property type="term" value="C:cytoplasm"/>
    <property type="evidence" value="ECO:0007669"/>
    <property type="project" value="TreeGrafter"/>
</dbReference>
<evidence type="ECO:0000256" key="6">
    <source>
        <dbReference type="ARBA" id="ARBA00022833"/>
    </source>
</evidence>
<dbReference type="PANTHER" id="PTHR11086">
    <property type="entry name" value="DEOXYCYTIDYLATE DEAMINASE-RELATED"/>
    <property type="match status" value="1"/>
</dbReference>
<dbReference type="PANTHER" id="PTHR11086:SF18">
    <property type="entry name" value="DEOXYCYTIDYLATE DEAMINASE"/>
    <property type="match status" value="1"/>
</dbReference>